<dbReference type="PANTHER" id="PTHR11461:SF211">
    <property type="entry name" value="GH10112P-RELATED"/>
    <property type="match status" value="1"/>
</dbReference>
<name>A0A0N4VEU4_ENTVE</name>
<evidence type="ECO:0000313" key="6">
    <source>
        <dbReference type="WBParaSite" id="EVEC_0000921801-mRNA-1"/>
    </source>
</evidence>
<reference evidence="4 5" key="2">
    <citation type="submission" date="2018-10" db="EMBL/GenBank/DDBJ databases">
        <authorList>
            <consortium name="Pathogen Informatics"/>
        </authorList>
    </citation>
    <scope>NUCLEOTIDE SEQUENCE [LARGE SCALE GENOMIC DNA]</scope>
</reference>
<dbReference type="Pfam" id="PF00079">
    <property type="entry name" value="Serpin"/>
    <property type="match status" value="1"/>
</dbReference>
<reference evidence="6" key="1">
    <citation type="submission" date="2017-02" db="UniProtKB">
        <authorList>
            <consortium name="WormBaseParasite"/>
        </authorList>
    </citation>
    <scope>IDENTIFICATION</scope>
</reference>
<dbReference type="Proteomes" id="UP000274131">
    <property type="component" value="Unassembled WGS sequence"/>
</dbReference>
<dbReference type="SUPFAM" id="SSF56574">
    <property type="entry name" value="Serpins"/>
    <property type="match status" value="1"/>
</dbReference>
<dbReference type="InterPro" id="IPR042178">
    <property type="entry name" value="Serpin_sf_1"/>
</dbReference>
<comment type="similarity">
    <text evidence="1 2">Belongs to the serpin family.</text>
</comment>
<evidence type="ECO:0000313" key="5">
    <source>
        <dbReference type="Proteomes" id="UP000274131"/>
    </source>
</evidence>
<dbReference type="OrthoDB" id="9518664at2759"/>
<organism evidence="6">
    <name type="scientific">Enterobius vermicularis</name>
    <name type="common">Human pinworm</name>
    <dbReference type="NCBI Taxonomy" id="51028"/>
    <lineage>
        <taxon>Eukaryota</taxon>
        <taxon>Metazoa</taxon>
        <taxon>Ecdysozoa</taxon>
        <taxon>Nematoda</taxon>
        <taxon>Chromadorea</taxon>
        <taxon>Rhabditida</taxon>
        <taxon>Spirurina</taxon>
        <taxon>Oxyuridomorpha</taxon>
        <taxon>Oxyuroidea</taxon>
        <taxon>Oxyuridae</taxon>
        <taxon>Enterobius</taxon>
    </lineage>
</organism>
<dbReference type="GO" id="GO:0004867">
    <property type="term" value="F:serine-type endopeptidase inhibitor activity"/>
    <property type="evidence" value="ECO:0007669"/>
    <property type="project" value="InterPro"/>
</dbReference>
<dbReference type="GO" id="GO:0005615">
    <property type="term" value="C:extracellular space"/>
    <property type="evidence" value="ECO:0007669"/>
    <property type="project" value="InterPro"/>
</dbReference>
<protein>
    <submittedName>
        <fullName evidence="6">SERPIN domain-containing protein</fullName>
    </submittedName>
</protein>
<dbReference type="EMBL" id="UXUI01009542">
    <property type="protein sequence ID" value="VDD93911.1"/>
    <property type="molecule type" value="Genomic_DNA"/>
</dbReference>
<dbReference type="InterPro" id="IPR042185">
    <property type="entry name" value="Serpin_sf_2"/>
</dbReference>
<evidence type="ECO:0000256" key="1">
    <source>
        <dbReference type="ARBA" id="ARBA00009500"/>
    </source>
</evidence>
<dbReference type="WBParaSite" id="EVEC_0000921801-mRNA-1">
    <property type="protein sequence ID" value="EVEC_0000921801-mRNA-1"/>
    <property type="gene ID" value="EVEC_0000921801"/>
</dbReference>
<dbReference type="InterPro" id="IPR036186">
    <property type="entry name" value="Serpin_sf"/>
</dbReference>
<evidence type="ECO:0000256" key="2">
    <source>
        <dbReference type="RuleBase" id="RU000411"/>
    </source>
</evidence>
<dbReference type="SMART" id="SM00093">
    <property type="entry name" value="SERPIN"/>
    <property type="match status" value="1"/>
</dbReference>
<dbReference type="PANTHER" id="PTHR11461">
    <property type="entry name" value="SERINE PROTEASE INHIBITOR, SERPIN"/>
    <property type="match status" value="1"/>
</dbReference>
<feature type="domain" description="Serpin" evidence="3">
    <location>
        <begin position="3"/>
        <end position="271"/>
    </location>
</feature>
<proteinExistence type="inferred from homology"/>
<dbReference type="InterPro" id="IPR000215">
    <property type="entry name" value="Serpin_fam"/>
</dbReference>
<dbReference type="AlphaFoldDB" id="A0A0N4VEU4"/>
<evidence type="ECO:0000259" key="3">
    <source>
        <dbReference type="SMART" id="SM00093"/>
    </source>
</evidence>
<accession>A0A0N4VEU4</accession>
<sequence length="311" mass="35783">MKKDYVDAVETKYSRQLESVNFSQAKPTSDFLNKTFVKHLNFQLDNFLQSFKIVGSTEEQTHSKIKNIVYPDVIKPDIRMMILNAVYFRANWASVFNTEFTSKKPFCAAEKEEREVEMMHKNDNLDYYADENTQVLGLPYVGGELEMYFLLPVEKIGLTKLLANMDGKKLMQFIREVKWIKVKAQIPKFRVEKEYELKEVLGSMGMAEAFMPSANFSKMSTEPLYISKVIHKTFIENSLVTAGTNITAHKLTLVNTAEQSDNVAVLWDDNPHLSKKKTVKEGKQRTIRTAITIDCDKIIVLLEDKSYLSKC</sequence>
<gene>
    <name evidence="4" type="ORF">EVEC_LOCUS8662</name>
</gene>
<keyword evidence="5" id="KW-1185">Reference proteome</keyword>
<dbReference type="InterPro" id="IPR023796">
    <property type="entry name" value="Serpin_dom"/>
</dbReference>
<dbReference type="Gene3D" id="2.30.39.10">
    <property type="entry name" value="Alpha-1-antitrypsin, domain 1"/>
    <property type="match status" value="1"/>
</dbReference>
<dbReference type="Gene3D" id="3.30.497.10">
    <property type="entry name" value="Antithrombin, subunit I, domain 2"/>
    <property type="match status" value="1"/>
</dbReference>
<evidence type="ECO:0000313" key="4">
    <source>
        <dbReference type="EMBL" id="VDD93911.1"/>
    </source>
</evidence>
<dbReference type="STRING" id="51028.A0A0N4VEU4"/>